<dbReference type="EMBL" id="SNWP01000010">
    <property type="protein sequence ID" value="TDO28062.1"/>
    <property type="molecule type" value="Genomic_DNA"/>
</dbReference>
<gene>
    <name evidence="2" type="ORF">BC659_0120</name>
</gene>
<dbReference type="Gene3D" id="3.30.9.10">
    <property type="entry name" value="D-Amino Acid Oxidase, subunit A, domain 2"/>
    <property type="match status" value="1"/>
</dbReference>
<accession>A0A4R6IYW5</accession>
<dbReference type="OrthoDB" id="1491488at2"/>
<evidence type="ECO:0000259" key="1">
    <source>
        <dbReference type="Pfam" id="PF01266"/>
    </source>
</evidence>
<evidence type="ECO:0000313" key="3">
    <source>
        <dbReference type="Proteomes" id="UP000295741"/>
    </source>
</evidence>
<dbReference type="PANTHER" id="PTHR13847:SF281">
    <property type="entry name" value="FAD DEPENDENT OXIDOREDUCTASE DOMAIN-CONTAINING PROTEIN"/>
    <property type="match status" value="1"/>
</dbReference>
<comment type="caution">
    <text evidence="2">The sequence shown here is derived from an EMBL/GenBank/DDBJ whole genome shotgun (WGS) entry which is preliminary data.</text>
</comment>
<dbReference type="AlphaFoldDB" id="A0A4R6IYW5"/>
<feature type="domain" description="FAD dependent oxidoreductase" evidence="1">
    <location>
        <begin position="17"/>
        <end position="372"/>
    </location>
</feature>
<reference evidence="2 3" key="1">
    <citation type="submission" date="2019-03" db="EMBL/GenBank/DDBJ databases">
        <title>Genomic Encyclopedia of Archaeal and Bacterial Type Strains, Phase II (KMG-II): from individual species to whole genera.</title>
        <authorList>
            <person name="Goeker M."/>
        </authorList>
    </citation>
    <scope>NUCLEOTIDE SEQUENCE [LARGE SCALE GENOMIC DNA]</scope>
    <source>
        <strain evidence="2 3">DSM 28323</strain>
    </source>
</reference>
<name>A0A4R6IYW5_9BACT</name>
<sequence>MASLSIWEQESFYAPHDIIIVGAGLMGLWTAKELLERNASLRILILERNTTPLGASTRNAGFACFGSPTELMSDLETMGSKDMLEVVEMRYKGIEKIKQHFPDDLIGFEHCGGYECINKDSRYWPALDDRISQLNKLLKDITGQRSVFTYAGDQLQGLGLQNFDTLIENRTEAALHSGKLVQALTQLLLKKGVTILSGFAVKEWHRHPTYFEVIGEQQASVKGTQLIFCTNAFSNVLLDTAVVEPGRGQIILTSPIDHLPMIGTFHFDEGYYYWRHLGNRILLGGGRNADFSGENTTDFKGSDLIRNTLASFLSRHLAPSLQYTIEHAWSGIMGFTKDKRPFTGYVKEGAYLAIACNGMGVALTPVIAEKVAADILA</sequence>
<dbReference type="InterPro" id="IPR006076">
    <property type="entry name" value="FAD-dep_OxRdtase"/>
</dbReference>
<proteinExistence type="predicted"/>
<organism evidence="2 3">
    <name type="scientific">Sediminibacterium goheungense</name>
    <dbReference type="NCBI Taxonomy" id="1086393"/>
    <lineage>
        <taxon>Bacteria</taxon>
        <taxon>Pseudomonadati</taxon>
        <taxon>Bacteroidota</taxon>
        <taxon>Chitinophagia</taxon>
        <taxon>Chitinophagales</taxon>
        <taxon>Chitinophagaceae</taxon>
        <taxon>Sediminibacterium</taxon>
    </lineage>
</organism>
<dbReference type="PANTHER" id="PTHR13847">
    <property type="entry name" value="SARCOSINE DEHYDROGENASE-RELATED"/>
    <property type="match status" value="1"/>
</dbReference>
<dbReference type="InterPro" id="IPR036188">
    <property type="entry name" value="FAD/NAD-bd_sf"/>
</dbReference>
<dbReference type="Gene3D" id="3.50.50.60">
    <property type="entry name" value="FAD/NAD(P)-binding domain"/>
    <property type="match status" value="1"/>
</dbReference>
<dbReference type="RefSeq" id="WP_133472626.1">
    <property type="nucleotide sequence ID" value="NZ_SNWP01000010.1"/>
</dbReference>
<evidence type="ECO:0000313" key="2">
    <source>
        <dbReference type="EMBL" id="TDO28062.1"/>
    </source>
</evidence>
<dbReference type="SUPFAM" id="SSF51905">
    <property type="entry name" value="FAD/NAD(P)-binding domain"/>
    <property type="match status" value="1"/>
</dbReference>
<dbReference type="GO" id="GO:0005737">
    <property type="term" value="C:cytoplasm"/>
    <property type="evidence" value="ECO:0007669"/>
    <property type="project" value="TreeGrafter"/>
</dbReference>
<dbReference type="Proteomes" id="UP000295741">
    <property type="component" value="Unassembled WGS sequence"/>
</dbReference>
<protein>
    <submittedName>
        <fullName evidence="2">Glycine/D-amino acid oxidase-like deaminating enzyme</fullName>
    </submittedName>
</protein>
<keyword evidence="3" id="KW-1185">Reference proteome</keyword>
<dbReference type="Pfam" id="PF01266">
    <property type="entry name" value="DAO"/>
    <property type="match status" value="1"/>
</dbReference>